<dbReference type="InterPro" id="IPR000868">
    <property type="entry name" value="Isochorismatase-like_dom"/>
</dbReference>
<dbReference type="Pfam" id="PF00857">
    <property type="entry name" value="Isochorismatase"/>
    <property type="match status" value="1"/>
</dbReference>
<accession>Q5ZF82</accession>
<dbReference type="InterPro" id="IPR044717">
    <property type="entry name" value="NIC1"/>
</dbReference>
<evidence type="ECO:0000313" key="3">
    <source>
        <dbReference type="EMBL" id="CAH59421.1"/>
    </source>
</evidence>
<organism evidence="3">
    <name type="scientific">Plantago major</name>
    <name type="common">Common plantain</name>
    <dbReference type="NCBI Taxonomy" id="29818"/>
    <lineage>
        <taxon>Eukaryota</taxon>
        <taxon>Viridiplantae</taxon>
        <taxon>Streptophyta</taxon>
        <taxon>Embryophyta</taxon>
        <taxon>Tracheophyta</taxon>
        <taxon>Spermatophyta</taxon>
        <taxon>Magnoliopsida</taxon>
        <taxon>eudicotyledons</taxon>
        <taxon>Gunneridae</taxon>
        <taxon>Pentapetalae</taxon>
        <taxon>asterids</taxon>
        <taxon>lamiids</taxon>
        <taxon>Lamiales</taxon>
        <taxon>Plantaginaceae</taxon>
        <taxon>Plantagineae</taxon>
        <taxon>Plantago</taxon>
    </lineage>
</organism>
<dbReference type="PANTHER" id="PTHR47297">
    <property type="match status" value="1"/>
</dbReference>
<dbReference type="GO" id="GO:0019365">
    <property type="term" value="P:pyridine nucleotide salvage"/>
    <property type="evidence" value="ECO:0007669"/>
    <property type="project" value="InterPro"/>
</dbReference>
<dbReference type="SUPFAM" id="SSF52499">
    <property type="entry name" value="Isochorismatase-like hydrolases"/>
    <property type="match status" value="1"/>
</dbReference>
<dbReference type="EMBL" id="AJ843987">
    <property type="protein sequence ID" value="CAH59421.1"/>
    <property type="molecule type" value="mRNA"/>
</dbReference>
<evidence type="ECO:0000256" key="1">
    <source>
        <dbReference type="ARBA" id="ARBA00006336"/>
    </source>
</evidence>
<dbReference type="CDD" id="cd00431">
    <property type="entry name" value="cysteine_hydrolases"/>
    <property type="match status" value="1"/>
</dbReference>
<evidence type="ECO:0000259" key="2">
    <source>
        <dbReference type="Pfam" id="PF00857"/>
    </source>
</evidence>
<protein>
    <recommendedName>
        <fullName evidence="2">Isochorismatase-like domain-containing protein</fullName>
    </recommendedName>
</protein>
<sequence>MVSSDVFSLLKNELPVQQDSLSLSSHLKTGLVLVDIVNGFCTVGSGNLAPQAPDKQIQGMVDESVRLAKEFCRRDWPVYALLDSHHPDIPEPPYPPHCIAGTEESELVPALHWLEKEPNATLRRKDCIDGFIGSLEKDGSNTFVDWVKANEIKAVLVVGICTDICVLDFVCSALSARNRRLLTPLEDVIVYSHGCATFDLPVHVAKNIEGALAHPQEIMHHVGLYMAKGRGAKVVSEVSFGT</sequence>
<proteinExistence type="evidence at transcript level"/>
<comment type="similarity">
    <text evidence="1">Belongs to the isochorismatase family.</text>
</comment>
<dbReference type="AlphaFoldDB" id="Q5ZF82"/>
<dbReference type="PANTHER" id="PTHR47297:SF3">
    <property type="entry name" value="NICOTINAMIDASE 1"/>
    <property type="match status" value="1"/>
</dbReference>
<feature type="domain" description="Isochorismatase-like" evidence="2">
    <location>
        <begin position="30"/>
        <end position="175"/>
    </location>
</feature>
<dbReference type="InterPro" id="IPR036380">
    <property type="entry name" value="Isochorismatase-like_sf"/>
</dbReference>
<dbReference type="Gene3D" id="3.40.50.850">
    <property type="entry name" value="Isochorismatase-like"/>
    <property type="match status" value="1"/>
</dbReference>
<reference evidence="3" key="1">
    <citation type="journal article" date="2006" name="Plant Physiol.">
        <title>Common plantain. A collection of expressed sequence tags from vascular tissue and a simple and efficient transformation method.</title>
        <authorList>
            <person name="Pommerrenig B."/>
            <person name="Barth I."/>
            <person name="Niedermeier M."/>
            <person name="Kopp S."/>
            <person name="Schmid J."/>
            <person name="Dwyer R.A."/>
            <person name="McNair R.J."/>
            <person name="Klebl F."/>
            <person name="Sauer N."/>
        </authorList>
    </citation>
    <scope>NUCLEOTIDE SEQUENCE</scope>
    <source>
        <tissue evidence="3">Vascular tissue</tissue>
    </source>
</reference>
<name>Q5ZF82_PLAMJ</name>
<dbReference type="GO" id="GO:0008936">
    <property type="term" value="F:nicotinamidase activity"/>
    <property type="evidence" value="ECO:0007669"/>
    <property type="project" value="InterPro"/>
</dbReference>